<evidence type="ECO:0000313" key="1">
    <source>
        <dbReference type="EMBL" id="KAL1388303.1"/>
    </source>
</evidence>
<dbReference type="EMBL" id="JBEHCU010008092">
    <property type="protein sequence ID" value="KAL1388303.1"/>
    <property type="molecule type" value="Genomic_DNA"/>
</dbReference>
<sequence length="87" mass="10282">MWRFSFSFQFMDMNLRGWLDATLETANWSKHIRSSGSLAEVNVQQYFKDGYQWFEVVCDISPGQELLLRPRLHRGDDDRSDRGSGEY</sequence>
<accession>A0ABD1D1L2</accession>
<organism evidence="1 2">
    <name type="scientific">Culex pipiens pipiens</name>
    <name type="common">Northern house mosquito</name>
    <dbReference type="NCBI Taxonomy" id="38569"/>
    <lineage>
        <taxon>Eukaryota</taxon>
        <taxon>Metazoa</taxon>
        <taxon>Ecdysozoa</taxon>
        <taxon>Arthropoda</taxon>
        <taxon>Hexapoda</taxon>
        <taxon>Insecta</taxon>
        <taxon>Pterygota</taxon>
        <taxon>Neoptera</taxon>
        <taxon>Endopterygota</taxon>
        <taxon>Diptera</taxon>
        <taxon>Nematocera</taxon>
        <taxon>Culicoidea</taxon>
        <taxon>Culicidae</taxon>
        <taxon>Culicinae</taxon>
        <taxon>Culicini</taxon>
        <taxon>Culex</taxon>
        <taxon>Culex</taxon>
    </lineage>
</organism>
<name>A0ABD1D1L2_CULPP</name>
<protein>
    <submittedName>
        <fullName evidence="1">Uncharacterized protein</fullName>
    </submittedName>
</protein>
<keyword evidence="2" id="KW-1185">Reference proteome</keyword>
<dbReference type="InterPro" id="IPR046341">
    <property type="entry name" value="SET_dom_sf"/>
</dbReference>
<reference evidence="1 2" key="1">
    <citation type="submission" date="2024-05" db="EMBL/GenBank/DDBJ databases">
        <title>Culex pipiens pipiens assembly and annotation.</title>
        <authorList>
            <person name="Alout H."/>
            <person name="Durand T."/>
        </authorList>
    </citation>
    <scope>NUCLEOTIDE SEQUENCE [LARGE SCALE GENOMIC DNA]</scope>
    <source>
        <strain evidence="1">HA-2024</strain>
        <tissue evidence="1">Whole body</tissue>
    </source>
</reference>
<gene>
    <name evidence="1" type="ORF">pipiens_012643</name>
</gene>
<evidence type="ECO:0000313" key="2">
    <source>
        <dbReference type="Proteomes" id="UP001562425"/>
    </source>
</evidence>
<dbReference type="Gene3D" id="2.170.270.10">
    <property type="entry name" value="SET domain"/>
    <property type="match status" value="1"/>
</dbReference>
<proteinExistence type="predicted"/>
<dbReference type="AlphaFoldDB" id="A0ABD1D1L2"/>
<dbReference type="Proteomes" id="UP001562425">
    <property type="component" value="Unassembled WGS sequence"/>
</dbReference>
<comment type="caution">
    <text evidence="1">The sequence shown here is derived from an EMBL/GenBank/DDBJ whole genome shotgun (WGS) entry which is preliminary data.</text>
</comment>